<evidence type="ECO:0000313" key="2">
    <source>
        <dbReference type="MGI" id="MGI:5825552"/>
    </source>
</evidence>
<dbReference type="CTD" id="100188919"/>
<dbReference type="RefSeq" id="NP_001296359.1">
    <property type="nucleotide sequence ID" value="NM_001309430.1"/>
</dbReference>
<dbReference type="AGR" id="MGI:5825552"/>
<dbReference type="iPTMnet" id="B2CXA1"/>
<gene>
    <name evidence="1 2" type="primary">Israa</name>
    <name evidence="2" type="synonym">Gm45915</name>
</gene>
<dbReference type="KEGG" id="mmu:100188919"/>
<accession>B2CXA1</accession>
<dbReference type="PhosphoSitePlus" id="B2CXA1"/>
<dbReference type="AlphaFoldDB" id="B2CXA1"/>
<dbReference type="EMBL" id="EU552928">
    <property type="protein sequence ID" value="ACB55610.1"/>
    <property type="molecule type" value="mRNA"/>
</dbReference>
<dbReference type="PRO" id="PR:B2CXA1"/>
<name>B2CXA1_MOUSE</name>
<dbReference type="GeneID" id="100188919"/>
<dbReference type="MGI" id="MGI:5825552">
    <property type="gene designation" value="Israa"/>
</dbReference>
<proteinExistence type="evidence at transcript level"/>
<protein>
    <submittedName>
        <fullName evidence="1">Immune system released activating agent</fullName>
    </submittedName>
</protein>
<sequence>MAGETVLQGCPLCPDHAEGDRSPRIGGSQRQSPLLEVTHTQCCHLILSCLYVWCPVTQSLYGAPEQHSFLSPLVLLHASQRPGTHPLAISLLTLPSQLVPEYTEVTSLQVIRILVNPSESANCLG</sequence>
<reference evidence="1" key="1">
    <citation type="journal article" date="2008" name="Immunol. Cell Biol.">
        <title>A novel nervous system-induced factor inducing immune responses in the spleen.</title>
        <authorList>
            <person name="Bakhiet M."/>
            <person name="Taha S."/>
        </authorList>
    </citation>
    <scope>NUCLEOTIDE SEQUENCE</scope>
    <source>
        <strain evidence="1">BALB/c</strain>
    </source>
</reference>
<evidence type="ECO:0000313" key="1">
    <source>
        <dbReference type="EMBL" id="ACB55610.1"/>
    </source>
</evidence>
<organism evidence="1">
    <name type="scientific">Mus musculus</name>
    <name type="common">Mouse</name>
    <dbReference type="NCBI Taxonomy" id="10090"/>
    <lineage>
        <taxon>Eukaryota</taxon>
        <taxon>Metazoa</taxon>
        <taxon>Chordata</taxon>
        <taxon>Craniata</taxon>
        <taxon>Vertebrata</taxon>
        <taxon>Euteleostomi</taxon>
        <taxon>Mammalia</taxon>
        <taxon>Eutheria</taxon>
        <taxon>Euarchontoglires</taxon>
        <taxon>Glires</taxon>
        <taxon>Rodentia</taxon>
        <taxon>Myomorpha</taxon>
        <taxon>Muroidea</taxon>
        <taxon>Muridae</taxon>
        <taxon>Murinae</taxon>
        <taxon>Mus</taxon>
        <taxon>Mus</taxon>
    </lineage>
</organism>